<dbReference type="InterPro" id="IPR048015">
    <property type="entry name" value="NTP-PPase_MazG-like_N"/>
</dbReference>
<dbReference type="InterPro" id="IPR048011">
    <property type="entry name" value="NTP-PPase_MazG-like_C"/>
</dbReference>
<dbReference type="GO" id="GO:0046081">
    <property type="term" value="P:dUTP catabolic process"/>
    <property type="evidence" value="ECO:0007669"/>
    <property type="project" value="TreeGrafter"/>
</dbReference>
<protein>
    <submittedName>
        <fullName evidence="4">Nucleoside triphosphate pyrophosphohydrolase</fullName>
        <ecNumber evidence="4">3.6.1.9</ecNumber>
    </submittedName>
</protein>
<dbReference type="CDD" id="cd11529">
    <property type="entry name" value="NTP-PPase_MazG_Cterm"/>
    <property type="match status" value="1"/>
</dbReference>
<evidence type="ECO:0000256" key="1">
    <source>
        <dbReference type="SAM" id="MobiDB-lite"/>
    </source>
</evidence>
<proteinExistence type="predicted"/>
<dbReference type="PANTHER" id="PTHR30522">
    <property type="entry name" value="NUCLEOSIDE TRIPHOSPHATE PYROPHOSPHOHYDROLASE"/>
    <property type="match status" value="1"/>
</dbReference>
<dbReference type="Pfam" id="PF03819">
    <property type="entry name" value="MazG"/>
    <property type="match status" value="2"/>
</dbReference>
<dbReference type="GO" id="GO:0006950">
    <property type="term" value="P:response to stress"/>
    <property type="evidence" value="ECO:0007669"/>
    <property type="project" value="UniProtKB-ARBA"/>
</dbReference>
<feature type="compositionally biased region" description="Low complexity" evidence="1">
    <location>
        <begin position="295"/>
        <end position="313"/>
    </location>
</feature>
<evidence type="ECO:0000313" key="3">
    <source>
        <dbReference type="EMBL" id="CEG17561.1"/>
    </source>
</evidence>
<dbReference type="InterPro" id="IPR011551">
    <property type="entry name" value="NTP_PyrPHydrolase_MazG"/>
</dbReference>
<dbReference type="RefSeq" id="WP_003482425.1">
    <property type="nucleotide sequence ID" value="NZ_CAVLHM010000028.1"/>
</dbReference>
<dbReference type="KEGG" id="xcm:J164_03226"/>
<gene>
    <name evidence="4" type="primary">mazG</name>
    <name evidence="4" type="ORF">GUH15_02800</name>
    <name evidence="3" type="ORF">XAC3562_630024</name>
</gene>
<dbReference type="EMBL" id="JAABFR010000150">
    <property type="protein sequence ID" value="MBD4335021.1"/>
    <property type="molecule type" value="Genomic_DNA"/>
</dbReference>
<dbReference type="KEGG" id="xcw:J162_03230"/>
<dbReference type="CDD" id="cd11528">
    <property type="entry name" value="NTP-PPase_MazG_Nterm"/>
    <property type="match status" value="1"/>
</dbReference>
<dbReference type="GO" id="GO:0046061">
    <property type="term" value="P:dATP catabolic process"/>
    <property type="evidence" value="ECO:0007669"/>
    <property type="project" value="TreeGrafter"/>
</dbReference>
<feature type="compositionally biased region" description="Basic and acidic residues" evidence="1">
    <location>
        <begin position="267"/>
        <end position="277"/>
    </location>
</feature>
<dbReference type="GO" id="GO:0006203">
    <property type="term" value="P:dGTP catabolic process"/>
    <property type="evidence" value="ECO:0007669"/>
    <property type="project" value="TreeGrafter"/>
</dbReference>
<keyword evidence="5" id="KW-1185">Reference proteome</keyword>
<dbReference type="SUPFAM" id="SSF101386">
    <property type="entry name" value="all-alpha NTP pyrophosphatases"/>
    <property type="match status" value="2"/>
</dbReference>
<organism evidence="3 5">
    <name type="scientific">Xanthomonas citri pv. citri</name>
    <dbReference type="NCBI Taxonomy" id="611301"/>
    <lineage>
        <taxon>Bacteria</taxon>
        <taxon>Pseudomonadati</taxon>
        <taxon>Pseudomonadota</taxon>
        <taxon>Gammaproteobacteria</taxon>
        <taxon>Lysobacterales</taxon>
        <taxon>Lysobacteraceae</taxon>
        <taxon>Xanthomonas</taxon>
    </lineage>
</organism>
<feature type="domain" description="NTP pyrophosphohydrolase MazG-like" evidence="2">
    <location>
        <begin position="174"/>
        <end position="236"/>
    </location>
</feature>
<dbReference type="GO" id="GO:0046047">
    <property type="term" value="P:TTP catabolic process"/>
    <property type="evidence" value="ECO:0007669"/>
    <property type="project" value="TreeGrafter"/>
</dbReference>
<dbReference type="PATRIC" id="fig|434928.28.peg.3340"/>
<evidence type="ECO:0000313" key="5">
    <source>
        <dbReference type="Proteomes" id="UP000052230"/>
    </source>
</evidence>
<dbReference type="Proteomes" id="UP000052230">
    <property type="component" value="Unassembled WGS sequence"/>
</dbReference>
<dbReference type="OMA" id="HPHIYGD"/>
<dbReference type="FunFam" id="1.10.287.1080:FF:000001">
    <property type="entry name" value="Nucleoside triphosphate pyrophosphohydrolase"/>
    <property type="match status" value="1"/>
</dbReference>
<dbReference type="InterPro" id="IPR004518">
    <property type="entry name" value="MazG-like_dom"/>
</dbReference>
<dbReference type="EMBL" id="CCXZ01000159">
    <property type="protein sequence ID" value="CEG17561.1"/>
    <property type="molecule type" value="Genomic_DNA"/>
</dbReference>
<evidence type="ECO:0000259" key="2">
    <source>
        <dbReference type="Pfam" id="PF03819"/>
    </source>
</evidence>
<reference evidence="3 5" key="1">
    <citation type="submission" date="2014-09" db="EMBL/GenBank/DDBJ databases">
        <authorList>
            <person name="Regsiter A."/>
        </authorList>
    </citation>
    <scope>NUCLEOTIDE SEQUENCE [LARGE SCALE GENOMIC DNA]</scope>
</reference>
<dbReference type="GO" id="GO:0046052">
    <property type="term" value="P:UTP catabolic process"/>
    <property type="evidence" value="ECO:0007669"/>
    <property type="project" value="TreeGrafter"/>
</dbReference>
<feature type="region of interest" description="Disordered" evidence="1">
    <location>
        <begin position="267"/>
        <end position="339"/>
    </location>
</feature>
<dbReference type="GO" id="GO:0047429">
    <property type="term" value="F:nucleoside triphosphate diphosphatase activity"/>
    <property type="evidence" value="ECO:0007669"/>
    <property type="project" value="UniProtKB-EC"/>
</dbReference>
<dbReference type="EC" id="3.6.1.9" evidence="4"/>
<reference evidence="4" key="2">
    <citation type="submission" date="2020-01" db="EMBL/GenBank/DDBJ databases">
        <authorList>
            <person name="Richard D."/>
        </authorList>
    </citation>
    <scope>NUCLEOTIDE SEQUENCE</scope>
    <source>
        <strain evidence="4">JP541</strain>
    </source>
</reference>
<name>A0A0U5FFU8_XANCI</name>
<dbReference type="KEGG" id="xcu:J159_03226"/>
<dbReference type="Proteomes" id="UP000653002">
    <property type="component" value="Unassembled WGS sequence"/>
</dbReference>
<dbReference type="AlphaFoldDB" id="A0A0U5FFU8"/>
<dbReference type="GO" id="GO:0046076">
    <property type="term" value="P:dTTP catabolic process"/>
    <property type="evidence" value="ECO:0007669"/>
    <property type="project" value="TreeGrafter"/>
</dbReference>
<dbReference type="KEGG" id="xcn:J169_03249"/>
<dbReference type="Gene3D" id="1.10.287.1080">
    <property type="entry name" value="MazG-like"/>
    <property type="match status" value="2"/>
</dbReference>
<dbReference type="KEGG" id="xcr:J163_03226"/>
<evidence type="ECO:0000313" key="4">
    <source>
        <dbReference type="EMBL" id="MBD4335021.1"/>
    </source>
</evidence>
<dbReference type="NCBIfam" id="TIGR00444">
    <property type="entry name" value="mazG"/>
    <property type="match status" value="1"/>
</dbReference>
<accession>A0A0U5FFU8</accession>
<keyword evidence="4" id="KW-0378">Hydrolase</keyword>
<dbReference type="GeneID" id="66912137"/>
<dbReference type="KEGG" id="xcf:J172_03242"/>
<dbReference type="NCBIfam" id="NF007113">
    <property type="entry name" value="PRK09562.1"/>
    <property type="match status" value="1"/>
</dbReference>
<feature type="domain" description="NTP pyrophosphohydrolase MazG-like" evidence="2">
    <location>
        <begin position="33"/>
        <end position="106"/>
    </location>
</feature>
<sequence>MPQTPSIGDIQQLLHVMARLRDREHGCPWDVQQTFASIAPYTIEEAYEVADAIDRNDLAGLRDELGDLLLQVVFHSQMAAEQGAFTFADVVATLRDKLIRRHPHVFAAQPAADAQAVSANWEQIKREERRAAGNQDDSALAGIARGLPEWQRSTKLQSRAARVGFDWPGPAPVLEKLQEEIEELRVEFARGPVADNQARLEDELGDVLFVCANLARHAKVDVGAALRHANLKFERRFRAMEAQARTAGTSLNALSLGEQEALWQQAKREERSGDVRVVDSPAIDGSAGDASALHAPVSHAPPVDSPVSSHPSVGGEVFRSAMGYQTGVDGPDSETPRPA</sequence>
<comment type="caution">
    <text evidence="3">The sequence shown here is derived from an EMBL/GenBank/DDBJ whole genome shotgun (WGS) entry which is preliminary data.</text>
</comment>
<dbReference type="PANTHER" id="PTHR30522:SF0">
    <property type="entry name" value="NUCLEOSIDE TRIPHOSPHATE PYROPHOSPHOHYDROLASE"/>
    <property type="match status" value="1"/>
</dbReference>